<protein>
    <submittedName>
        <fullName evidence="1">S-adenosyl-L-methionine-dependent methyltransferase</fullName>
    </submittedName>
</protein>
<proteinExistence type="predicted"/>
<gene>
    <name evidence="1" type="ORF">BDY19DRAFT_893483</name>
</gene>
<evidence type="ECO:0000313" key="1">
    <source>
        <dbReference type="EMBL" id="KAI0087132.1"/>
    </source>
</evidence>
<evidence type="ECO:0000313" key="2">
    <source>
        <dbReference type="Proteomes" id="UP001055072"/>
    </source>
</evidence>
<comment type="caution">
    <text evidence="1">The sequence shown here is derived from an EMBL/GenBank/DDBJ whole genome shotgun (WGS) entry which is preliminary data.</text>
</comment>
<reference evidence="1" key="1">
    <citation type="journal article" date="2021" name="Environ. Microbiol.">
        <title>Gene family expansions and transcriptome signatures uncover fungal adaptations to wood decay.</title>
        <authorList>
            <person name="Hage H."/>
            <person name="Miyauchi S."/>
            <person name="Viragh M."/>
            <person name="Drula E."/>
            <person name="Min B."/>
            <person name="Chaduli D."/>
            <person name="Navarro D."/>
            <person name="Favel A."/>
            <person name="Norest M."/>
            <person name="Lesage-Meessen L."/>
            <person name="Balint B."/>
            <person name="Merenyi Z."/>
            <person name="de Eugenio L."/>
            <person name="Morin E."/>
            <person name="Martinez A.T."/>
            <person name="Baldrian P."/>
            <person name="Stursova M."/>
            <person name="Martinez M.J."/>
            <person name="Novotny C."/>
            <person name="Magnuson J.K."/>
            <person name="Spatafora J.W."/>
            <person name="Maurice S."/>
            <person name="Pangilinan J."/>
            <person name="Andreopoulos W."/>
            <person name="LaButti K."/>
            <person name="Hundley H."/>
            <person name="Na H."/>
            <person name="Kuo A."/>
            <person name="Barry K."/>
            <person name="Lipzen A."/>
            <person name="Henrissat B."/>
            <person name="Riley R."/>
            <person name="Ahrendt S."/>
            <person name="Nagy L.G."/>
            <person name="Grigoriev I.V."/>
            <person name="Martin F."/>
            <person name="Rosso M.N."/>
        </authorList>
    </citation>
    <scope>NUCLEOTIDE SEQUENCE</scope>
    <source>
        <strain evidence="1">CBS 384.51</strain>
    </source>
</reference>
<keyword evidence="2" id="KW-1185">Reference proteome</keyword>
<sequence length="486" mass="52611">MSVPHAFTSLRELEALVQLINSSFHEIKHACITQGKDFPFLNEPSTLESEAIVVSPEVVKAGSVITAAAYQLVAAVRPPTLTLFAQANTYFISSSLGVVIQAHVPEILREAGPKGLDIKGIAAPTGINADKLGHVLRLLATNHIFREVAPDVFANNRLSASLDTGKSVADILADPESKYDGTASAAAMIETMTTDGLLNAAHFSDVLFNPNLTNSGEPNETAFNLAFKTDLPYFEWLSKPEQAYKNKRFITGMHAGNRISAQGVILKGESTRFDWKSLPEDSVVVDVAGGVGTQTLTLAKEFSHLKYVVQDRASVIEDDAHKFWNAELPEVLSSGRVQLQAHDIFAPQPIRGAAVFIVRAIVHDWSDDYCVKFLSQLRAAATPSTQLIVIDNVIPYACADSQPSLDSDVPGAANVRPTAPAPLLPNFGAASLLTYLADIAMLSQLNGQERTIAQFARLFERSGWKLVRVHTDGFNYHDIKTIGVPA</sequence>
<name>A0ACB8TYI6_9APHY</name>
<keyword evidence="1" id="KW-0489">Methyltransferase</keyword>
<dbReference type="Proteomes" id="UP001055072">
    <property type="component" value="Unassembled WGS sequence"/>
</dbReference>
<organism evidence="1 2">
    <name type="scientific">Irpex rosettiformis</name>
    <dbReference type="NCBI Taxonomy" id="378272"/>
    <lineage>
        <taxon>Eukaryota</taxon>
        <taxon>Fungi</taxon>
        <taxon>Dikarya</taxon>
        <taxon>Basidiomycota</taxon>
        <taxon>Agaricomycotina</taxon>
        <taxon>Agaricomycetes</taxon>
        <taxon>Polyporales</taxon>
        <taxon>Irpicaceae</taxon>
        <taxon>Irpex</taxon>
    </lineage>
</organism>
<accession>A0ACB8TYI6</accession>
<keyword evidence="1" id="KW-0808">Transferase</keyword>
<dbReference type="EMBL" id="MU274919">
    <property type="protein sequence ID" value="KAI0087132.1"/>
    <property type="molecule type" value="Genomic_DNA"/>
</dbReference>